<feature type="non-terminal residue" evidence="8">
    <location>
        <position position="1"/>
    </location>
</feature>
<dbReference type="InterPro" id="IPR039361">
    <property type="entry name" value="Cyclin"/>
</dbReference>
<dbReference type="InterPro" id="IPR004367">
    <property type="entry name" value="Cyclin_C-dom"/>
</dbReference>
<keyword evidence="4" id="KW-0131">Cell cycle</keyword>
<dbReference type="FunFam" id="1.10.472.10:FF:000034">
    <property type="entry name" value="D2/4-type cyclin"/>
    <property type="match status" value="1"/>
</dbReference>
<evidence type="ECO:0000256" key="1">
    <source>
        <dbReference type="ARBA" id="ARBA00009065"/>
    </source>
</evidence>
<dbReference type="CDD" id="cd20544">
    <property type="entry name" value="CYCLIN_AtCycD-like_rpt2"/>
    <property type="match status" value="1"/>
</dbReference>
<dbReference type="AlphaFoldDB" id="A0AA38G1T3"/>
<dbReference type="SMART" id="SM00385">
    <property type="entry name" value="CYCLIN"/>
    <property type="match status" value="1"/>
</dbReference>
<keyword evidence="9" id="KW-1185">Reference proteome</keyword>
<feature type="domain" description="Cyclin-like" evidence="6">
    <location>
        <begin position="95"/>
        <end position="183"/>
    </location>
</feature>
<dbReference type="InterPro" id="IPR013763">
    <property type="entry name" value="Cyclin-like_dom"/>
</dbReference>
<evidence type="ECO:0000259" key="6">
    <source>
        <dbReference type="SMART" id="SM00385"/>
    </source>
</evidence>
<gene>
    <name evidence="8" type="ORF">KI387_023509</name>
</gene>
<organism evidence="8 9">
    <name type="scientific">Taxus chinensis</name>
    <name type="common">Chinese yew</name>
    <name type="synonym">Taxus wallichiana var. chinensis</name>
    <dbReference type="NCBI Taxonomy" id="29808"/>
    <lineage>
        <taxon>Eukaryota</taxon>
        <taxon>Viridiplantae</taxon>
        <taxon>Streptophyta</taxon>
        <taxon>Embryophyta</taxon>
        <taxon>Tracheophyta</taxon>
        <taxon>Spermatophyta</taxon>
        <taxon>Pinopsida</taxon>
        <taxon>Pinidae</taxon>
        <taxon>Conifers II</taxon>
        <taxon>Cupressales</taxon>
        <taxon>Taxaceae</taxon>
        <taxon>Taxus</taxon>
    </lineage>
</organism>
<comment type="caution">
    <text evidence="8">The sequence shown here is derived from an EMBL/GenBank/DDBJ whole genome shotgun (WGS) entry which is preliminary data.</text>
</comment>
<evidence type="ECO:0000256" key="5">
    <source>
        <dbReference type="RuleBase" id="RU000383"/>
    </source>
</evidence>
<dbReference type="Pfam" id="PF02984">
    <property type="entry name" value="Cyclin_C"/>
    <property type="match status" value="1"/>
</dbReference>
<dbReference type="GO" id="GO:0051301">
    <property type="term" value="P:cell division"/>
    <property type="evidence" value="ECO:0007669"/>
    <property type="project" value="UniProtKB-KW"/>
</dbReference>
<dbReference type="SMART" id="SM01332">
    <property type="entry name" value="Cyclin_C"/>
    <property type="match status" value="1"/>
</dbReference>
<dbReference type="InterPro" id="IPR048258">
    <property type="entry name" value="Cyclins_cyclin-box"/>
</dbReference>
<evidence type="ECO:0000256" key="3">
    <source>
        <dbReference type="ARBA" id="ARBA00023127"/>
    </source>
</evidence>
<comment type="similarity">
    <text evidence="1">Belongs to the cyclin family. Cyclin D subfamily.</text>
</comment>
<keyword evidence="3 5" id="KW-0195">Cyclin</keyword>
<accession>A0AA38G1T3</accession>
<evidence type="ECO:0000256" key="2">
    <source>
        <dbReference type="ARBA" id="ARBA00022618"/>
    </source>
</evidence>
<dbReference type="PANTHER" id="PTHR10177">
    <property type="entry name" value="CYCLINS"/>
    <property type="match status" value="1"/>
</dbReference>
<dbReference type="FunFam" id="1.10.472.10:FF:000040">
    <property type="entry name" value="D6-type cyclin"/>
    <property type="match status" value="1"/>
</dbReference>
<feature type="domain" description="Cyclin C-terminal" evidence="7">
    <location>
        <begin position="192"/>
        <end position="309"/>
    </location>
</feature>
<protein>
    <recommendedName>
        <fullName evidence="10">Cyclin N-terminal domain-containing protein</fullName>
    </recommendedName>
</protein>
<sequence length="349" mass="38788">MAALSSSSYDCLSNLLCGEDASNVVGCWDDGDDDEQICQQGVNKTEHPLSCLPDFPVQDDEEISVLVQRECEYMPLEYYQDHRMDFASARANAIGWILKVHAYYSFGPLTAYLTINYLDRFLSRYQLPDGKAWMLQLLSVACLSLAAKMEETDVPLLLDLQTEGPKFVFEARTLKRMELLVLSTLEWRMLSVTPFSFIDYFIHRGGNGGGGSSNKSQMVARASELILSTIRGVDLLQHRPSAIAAAAVLCAAEDFLPSSASAHYRKGILSCSTVNKDWILRCYNLMLERFPRGRKAKKSVSSSTPHSPADVLDTFCMSNSTSRASSLEESLRSVNLYASVAAKRRKLNG</sequence>
<evidence type="ECO:0000256" key="4">
    <source>
        <dbReference type="ARBA" id="ARBA00023306"/>
    </source>
</evidence>
<dbReference type="Pfam" id="PF00134">
    <property type="entry name" value="Cyclin_N"/>
    <property type="match status" value="1"/>
</dbReference>
<proteinExistence type="inferred from homology"/>
<dbReference type="SUPFAM" id="SSF47954">
    <property type="entry name" value="Cyclin-like"/>
    <property type="match status" value="2"/>
</dbReference>
<dbReference type="CDD" id="cd20543">
    <property type="entry name" value="CYCLIN_AtCycD-like_rpt1"/>
    <property type="match status" value="1"/>
</dbReference>
<keyword evidence="2" id="KW-0132">Cell division</keyword>
<dbReference type="InterPro" id="IPR006671">
    <property type="entry name" value="Cyclin_N"/>
</dbReference>
<dbReference type="InterPro" id="IPR036915">
    <property type="entry name" value="Cyclin-like_sf"/>
</dbReference>
<evidence type="ECO:0000313" key="8">
    <source>
        <dbReference type="EMBL" id="KAH9314882.1"/>
    </source>
</evidence>
<dbReference type="EMBL" id="JAHRHJ020000005">
    <property type="protein sequence ID" value="KAH9314882.1"/>
    <property type="molecule type" value="Genomic_DNA"/>
</dbReference>
<dbReference type="Proteomes" id="UP000824469">
    <property type="component" value="Unassembled WGS sequence"/>
</dbReference>
<evidence type="ECO:0008006" key="10">
    <source>
        <dbReference type="Google" id="ProtNLM"/>
    </source>
</evidence>
<dbReference type="PROSITE" id="PS00292">
    <property type="entry name" value="CYCLINS"/>
    <property type="match status" value="1"/>
</dbReference>
<name>A0AA38G1T3_TAXCH</name>
<dbReference type="Gene3D" id="1.10.472.10">
    <property type="entry name" value="Cyclin-like"/>
    <property type="match status" value="2"/>
</dbReference>
<evidence type="ECO:0000259" key="7">
    <source>
        <dbReference type="SMART" id="SM01332"/>
    </source>
</evidence>
<dbReference type="OMA" id="YMPSMLY"/>
<reference evidence="8 9" key="1">
    <citation type="journal article" date="2021" name="Nat. Plants">
        <title>The Taxus genome provides insights into paclitaxel biosynthesis.</title>
        <authorList>
            <person name="Xiong X."/>
            <person name="Gou J."/>
            <person name="Liao Q."/>
            <person name="Li Y."/>
            <person name="Zhou Q."/>
            <person name="Bi G."/>
            <person name="Li C."/>
            <person name="Du R."/>
            <person name="Wang X."/>
            <person name="Sun T."/>
            <person name="Guo L."/>
            <person name="Liang H."/>
            <person name="Lu P."/>
            <person name="Wu Y."/>
            <person name="Zhang Z."/>
            <person name="Ro D.K."/>
            <person name="Shang Y."/>
            <person name="Huang S."/>
            <person name="Yan J."/>
        </authorList>
    </citation>
    <scope>NUCLEOTIDE SEQUENCE [LARGE SCALE GENOMIC DNA]</scope>
    <source>
        <strain evidence="8">Ta-2019</strain>
    </source>
</reference>
<evidence type="ECO:0000313" key="9">
    <source>
        <dbReference type="Proteomes" id="UP000824469"/>
    </source>
</evidence>